<comment type="caution">
    <text evidence="3">The sequence shown here is derived from an EMBL/GenBank/DDBJ whole genome shotgun (WGS) entry which is preliminary data.</text>
</comment>
<evidence type="ECO:0000313" key="4">
    <source>
        <dbReference type="Proteomes" id="UP001501509"/>
    </source>
</evidence>
<evidence type="ECO:0000313" key="3">
    <source>
        <dbReference type="EMBL" id="GAA2638057.1"/>
    </source>
</evidence>
<dbReference type="Gene3D" id="1.10.10.2840">
    <property type="entry name" value="PucR C-terminal helix-turn-helix domain"/>
    <property type="match status" value="1"/>
</dbReference>
<sequence length="403" mass="44111">MDAHPRLVPLPLPDVREDFLALRPLTPGIAAEVVQAIERELPDYARPQDERRTNALATAVDWTIGHFIDLAINPALPSDAILRFYRDVGVSEAREGRSLDTWHAAMRIGAGAALQRLLEASEKLKQGLTASVIARITQAMFGYIDQLAAAATAGHSDPRARAYGDLQAARHQLIDLLTSKEPSSPAAIQEAAAAASWTVPRSAAAVALLGRSSEARRPVLASDILTAFHLPAPFLIVPDPGSPARRRQLEAGLRQWHAAIGPTVPISEIAASLTWARQTLDLLAQGLLTSNTSIATEDHIPLILIGTNRDLVIRAASRRLAPLMDLRPQQRYRLAETLLASLECDFNTTEVARRLQIHAQTVRYRQRQLQELLGDLRHDPGRRLELHLLVTAWLTTTPSPPST</sequence>
<protein>
    <submittedName>
        <fullName evidence="3">PucR family transcriptional regulator</fullName>
    </submittedName>
</protein>
<dbReference type="Proteomes" id="UP001501509">
    <property type="component" value="Unassembled WGS sequence"/>
</dbReference>
<dbReference type="InterPro" id="IPR042070">
    <property type="entry name" value="PucR_C-HTH_sf"/>
</dbReference>
<name>A0ABP6D8B1_9ACTN</name>
<dbReference type="Pfam" id="PF25906">
    <property type="entry name" value="PucR-like_N"/>
    <property type="match status" value="1"/>
</dbReference>
<evidence type="ECO:0000259" key="1">
    <source>
        <dbReference type="Pfam" id="PF13556"/>
    </source>
</evidence>
<proteinExistence type="predicted"/>
<dbReference type="InterPro" id="IPR051448">
    <property type="entry name" value="CdaR-like_regulators"/>
</dbReference>
<feature type="domain" description="PucR-like N-terminal" evidence="2">
    <location>
        <begin position="21"/>
        <end position="177"/>
    </location>
</feature>
<dbReference type="Pfam" id="PF13556">
    <property type="entry name" value="HTH_30"/>
    <property type="match status" value="1"/>
</dbReference>
<keyword evidence="4" id="KW-1185">Reference proteome</keyword>
<reference evidence="4" key="1">
    <citation type="journal article" date="2019" name="Int. J. Syst. Evol. Microbiol.">
        <title>The Global Catalogue of Microorganisms (GCM) 10K type strain sequencing project: providing services to taxonomists for standard genome sequencing and annotation.</title>
        <authorList>
            <consortium name="The Broad Institute Genomics Platform"/>
            <consortium name="The Broad Institute Genome Sequencing Center for Infectious Disease"/>
            <person name="Wu L."/>
            <person name="Ma J."/>
        </authorList>
    </citation>
    <scope>NUCLEOTIDE SEQUENCE [LARGE SCALE GENOMIC DNA]</scope>
    <source>
        <strain evidence="4">JCM 6833</strain>
    </source>
</reference>
<dbReference type="InterPro" id="IPR025736">
    <property type="entry name" value="PucR_C-HTH_dom"/>
</dbReference>
<gene>
    <name evidence="3" type="ORF">GCM10010411_92410</name>
</gene>
<dbReference type="PANTHER" id="PTHR33744:SF1">
    <property type="entry name" value="DNA-BINDING TRANSCRIPTIONAL ACTIVATOR ADER"/>
    <property type="match status" value="1"/>
</dbReference>
<feature type="domain" description="PucR C-terminal helix-turn-helix" evidence="1">
    <location>
        <begin position="334"/>
        <end position="390"/>
    </location>
</feature>
<accession>A0ABP6D8B1</accession>
<dbReference type="PANTHER" id="PTHR33744">
    <property type="entry name" value="CARBOHYDRATE DIACID REGULATOR"/>
    <property type="match status" value="1"/>
</dbReference>
<dbReference type="EMBL" id="BAAATD010000024">
    <property type="protein sequence ID" value="GAA2638057.1"/>
    <property type="molecule type" value="Genomic_DNA"/>
</dbReference>
<dbReference type="InterPro" id="IPR058663">
    <property type="entry name" value="PucR-like_N"/>
</dbReference>
<evidence type="ECO:0000259" key="2">
    <source>
        <dbReference type="Pfam" id="PF25906"/>
    </source>
</evidence>
<organism evidence="3 4">
    <name type="scientific">Actinomadura fulvescens</name>
    <dbReference type="NCBI Taxonomy" id="46160"/>
    <lineage>
        <taxon>Bacteria</taxon>
        <taxon>Bacillati</taxon>
        <taxon>Actinomycetota</taxon>
        <taxon>Actinomycetes</taxon>
        <taxon>Streptosporangiales</taxon>
        <taxon>Thermomonosporaceae</taxon>
        <taxon>Actinomadura</taxon>
    </lineage>
</organism>